<sequence>MRSVARPVIRTAVVLLLGIVTALGLSVTAATSASAAGADDPAREGGQVWGFIDTPRTVEAGWDGALVAAWRNASEDTRSYRVTLDGAGLAGGATYAWSRTLTLEPGGSFREELVVPALTAAGRYTARLTFAGVDVVTPAVVTVGPAADTAGVRVLDLRRSAAGIHLESARRTVAATFGVSRDARVSASVTDARGRSVLVRSLGQRAAGSTHRWAWDGRGATGRTVVEGTYTLRITAVADGQRSSAAVRVRVTR</sequence>
<name>A0ABP5ADR5_9ACTN</name>
<keyword evidence="4" id="KW-1185">Reference proteome</keyword>
<evidence type="ECO:0000256" key="1">
    <source>
        <dbReference type="SAM" id="SignalP"/>
    </source>
</evidence>
<feature type="chain" id="PRO_5046610703" description="FlgD/Vpr Ig-like domain-containing protein" evidence="1">
    <location>
        <begin position="36"/>
        <end position="253"/>
    </location>
</feature>
<evidence type="ECO:0000259" key="2">
    <source>
        <dbReference type="Pfam" id="PF13860"/>
    </source>
</evidence>
<accession>A0ABP5ADR5</accession>
<dbReference type="InterPro" id="IPR025965">
    <property type="entry name" value="FlgD/Vpr_Ig-like"/>
</dbReference>
<evidence type="ECO:0000313" key="3">
    <source>
        <dbReference type="EMBL" id="GAA1911229.1"/>
    </source>
</evidence>
<protein>
    <recommendedName>
        <fullName evidence="2">FlgD/Vpr Ig-like domain-containing protein</fullName>
    </recommendedName>
</protein>
<feature type="signal peptide" evidence="1">
    <location>
        <begin position="1"/>
        <end position="35"/>
    </location>
</feature>
<feature type="domain" description="FlgD/Vpr Ig-like" evidence="2">
    <location>
        <begin position="177"/>
        <end position="238"/>
    </location>
</feature>
<evidence type="ECO:0000313" key="4">
    <source>
        <dbReference type="Proteomes" id="UP001501612"/>
    </source>
</evidence>
<dbReference type="Pfam" id="PF13860">
    <property type="entry name" value="FlgD_ig"/>
    <property type="match status" value="1"/>
</dbReference>
<dbReference type="RefSeq" id="WP_344004766.1">
    <property type="nucleotide sequence ID" value="NZ_BAAAMY010000002.1"/>
</dbReference>
<dbReference type="Gene3D" id="2.60.40.4070">
    <property type="match status" value="1"/>
</dbReference>
<gene>
    <name evidence="3" type="ORF">GCM10009737_10810</name>
</gene>
<dbReference type="EMBL" id="BAAAMY010000002">
    <property type="protein sequence ID" value="GAA1911229.1"/>
    <property type="molecule type" value="Genomic_DNA"/>
</dbReference>
<organism evidence="3 4">
    <name type="scientific">Nocardioides lentus</name>
    <dbReference type="NCBI Taxonomy" id="338077"/>
    <lineage>
        <taxon>Bacteria</taxon>
        <taxon>Bacillati</taxon>
        <taxon>Actinomycetota</taxon>
        <taxon>Actinomycetes</taxon>
        <taxon>Propionibacteriales</taxon>
        <taxon>Nocardioidaceae</taxon>
        <taxon>Nocardioides</taxon>
    </lineage>
</organism>
<proteinExistence type="predicted"/>
<reference evidence="4" key="1">
    <citation type="journal article" date="2019" name="Int. J. Syst. Evol. Microbiol.">
        <title>The Global Catalogue of Microorganisms (GCM) 10K type strain sequencing project: providing services to taxonomists for standard genome sequencing and annotation.</title>
        <authorList>
            <consortium name="The Broad Institute Genomics Platform"/>
            <consortium name="The Broad Institute Genome Sequencing Center for Infectious Disease"/>
            <person name="Wu L."/>
            <person name="Ma J."/>
        </authorList>
    </citation>
    <scope>NUCLEOTIDE SEQUENCE [LARGE SCALE GENOMIC DNA]</scope>
    <source>
        <strain evidence="4">JCM 14046</strain>
    </source>
</reference>
<comment type="caution">
    <text evidence="3">The sequence shown here is derived from an EMBL/GenBank/DDBJ whole genome shotgun (WGS) entry which is preliminary data.</text>
</comment>
<keyword evidence="1" id="KW-0732">Signal</keyword>
<dbReference type="Proteomes" id="UP001501612">
    <property type="component" value="Unassembled WGS sequence"/>
</dbReference>